<reference evidence="6 7" key="1">
    <citation type="submission" date="2020-07" db="EMBL/GenBank/DDBJ databases">
        <title>Sequencing the genomes of 1000 actinobacteria strains.</title>
        <authorList>
            <person name="Klenk H.-P."/>
        </authorList>
    </citation>
    <scope>NUCLEOTIDE SEQUENCE [LARGE SCALE GENOMIC DNA]</scope>
    <source>
        <strain evidence="6 7">LI1</strain>
    </source>
</reference>
<evidence type="ECO:0000259" key="5">
    <source>
        <dbReference type="PROSITE" id="PS50977"/>
    </source>
</evidence>
<feature type="DNA-binding region" description="H-T-H motif" evidence="4">
    <location>
        <begin position="36"/>
        <end position="55"/>
    </location>
</feature>
<dbReference type="Pfam" id="PF00440">
    <property type="entry name" value="TetR_N"/>
    <property type="match status" value="1"/>
</dbReference>
<dbReference type="Proteomes" id="UP000537260">
    <property type="component" value="Unassembled WGS sequence"/>
</dbReference>
<feature type="domain" description="HTH tetR-type" evidence="5">
    <location>
        <begin position="14"/>
        <end position="73"/>
    </location>
</feature>
<keyword evidence="2 4" id="KW-0238">DNA-binding</keyword>
<dbReference type="AlphaFoldDB" id="A0A7Z0J6B7"/>
<sequence length="193" mass="20852">MMNKAPRARSLSVEDRREMLIAAVTPLLLAQGRSVTTRQIAECAGIAEGTIFRAFGSKDELIQAAITRQLDPEPLRATLRAVDPALPLEDRMRMIVTLLRERFSTVFTLMSAVGALDHPHPSDDSRREFTELIRRALAPDLAGLTVDAARAAQIVRMVALAASVTPIRNGPAFDDAEVAALILYGIAGAPAAR</sequence>
<protein>
    <submittedName>
        <fullName evidence="6">AcrR family transcriptional regulator</fullName>
    </submittedName>
</protein>
<evidence type="ECO:0000313" key="7">
    <source>
        <dbReference type="Proteomes" id="UP000537260"/>
    </source>
</evidence>
<evidence type="ECO:0000256" key="3">
    <source>
        <dbReference type="ARBA" id="ARBA00023163"/>
    </source>
</evidence>
<gene>
    <name evidence="6" type="ORF">HNR05_001852</name>
</gene>
<dbReference type="EMBL" id="JACCFM010000001">
    <property type="protein sequence ID" value="NYJ20061.1"/>
    <property type="molecule type" value="Genomic_DNA"/>
</dbReference>
<evidence type="ECO:0000256" key="1">
    <source>
        <dbReference type="ARBA" id="ARBA00023015"/>
    </source>
</evidence>
<dbReference type="PROSITE" id="PS50977">
    <property type="entry name" value="HTH_TETR_2"/>
    <property type="match status" value="1"/>
</dbReference>
<dbReference type="PANTHER" id="PTHR30055:SF234">
    <property type="entry name" value="HTH-TYPE TRANSCRIPTIONAL REGULATOR BETI"/>
    <property type="match status" value="1"/>
</dbReference>
<comment type="caution">
    <text evidence="6">The sequence shown here is derived from an EMBL/GenBank/DDBJ whole genome shotgun (WGS) entry which is preliminary data.</text>
</comment>
<evidence type="ECO:0000313" key="6">
    <source>
        <dbReference type="EMBL" id="NYJ20061.1"/>
    </source>
</evidence>
<dbReference type="GO" id="GO:0003700">
    <property type="term" value="F:DNA-binding transcription factor activity"/>
    <property type="evidence" value="ECO:0007669"/>
    <property type="project" value="TreeGrafter"/>
</dbReference>
<dbReference type="GO" id="GO:0000976">
    <property type="term" value="F:transcription cis-regulatory region binding"/>
    <property type="evidence" value="ECO:0007669"/>
    <property type="project" value="TreeGrafter"/>
</dbReference>
<evidence type="ECO:0000256" key="2">
    <source>
        <dbReference type="ARBA" id="ARBA00023125"/>
    </source>
</evidence>
<keyword evidence="1" id="KW-0805">Transcription regulation</keyword>
<dbReference type="InterPro" id="IPR009057">
    <property type="entry name" value="Homeodomain-like_sf"/>
</dbReference>
<organism evidence="6 7">
    <name type="scientific">Glaciibacter psychrotolerans</name>
    <dbReference type="NCBI Taxonomy" id="670054"/>
    <lineage>
        <taxon>Bacteria</taxon>
        <taxon>Bacillati</taxon>
        <taxon>Actinomycetota</taxon>
        <taxon>Actinomycetes</taxon>
        <taxon>Micrococcales</taxon>
        <taxon>Microbacteriaceae</taxon>
        <taxon>Glaciibacter</taxon>
    </lineage>
</organism>
<proteinExistence type="predicted"/>
<accession>A0A7Z0J6B7</accession>
<name>A0A7Z0J6B7_9MICO</name>
<keyword evidence="7" id="KW-1185">Reference proteome</keyword>
<dbReference type="InterPro" id="IPR001647">
    <property type="entry name" value="HTH_TetR"/>
</dbReference>
<keyword evidence="3" id="KW-0804">Transcription</keyword>
<dbReference type="InterPro" id="IPR050109">
    <property type="entry name" value="HTH-type_TetR-like_transc_reg"/>
</dbReference>
<dbReference type="SUPFAM" id="SSF46689">
    <property type="entry name" value="Homeodomain-like"/>
    <property type="match status" value="1"/>
</dbReference>
<dbReference type="PRINTS" id="PR00455">
    <property type="entry name" value="HTHTETR"/>
</dbReference>
<evidence type="ECO:0000256" key="4">
    <source>
        <dbReference type="PROSITE-ProRule" id="PRU00335"/>
    </source>
</evidence>
<dbReference type="Gene3D" id="1.10.357.10">
    <property type="entry name" value="Tetracycline Repressor, domain 2"/>
    <property type="match status" value="1"/>
</dbReference>
<dbReference type="PANTHER" id="PTHR30055">
    <property type="entry name" value="HTH-TYPE TRANSCRIPTIONAL REGULATOR RUTR"/>
    <property type="match status" value="1"/>
</dbReference>